<dbReference type="KEGG" id="marq:MARGE09_P3769"/>
<keyword evidence="2" id="KW-1185">Reference proteome</keyword>
<dbReference type="Proteomes" id="UP001320119">
    <property type="component" value="Chromosome"/>
</dbReference>
<proteinExistence type="predicted"/>
<dbReference type="AlphaFoldDB" id="A0AAN1WL79"/>
<organism evidence="1 2">
    <name type="scientific">Marinagarivorans cellulosilyticus</name>
    <dbReference type="NCBI Taxonomy" id="2721545"/>
    <lineage>
        <taxon>Bacteria</taxon>
        <taxon>Pseudomonadati</taxon>
        <taxon>Pseudomonadota</taxon>
        <taxon>Gammaproteobacteria</taxon>
        <taxon>Cellvibrionales</taxon>
        <taxon>Cellvibrionaceae</taxon>
        <taxon>Marinagarivorans</taxon>
    </lineage>
</organism>
<evidence type="ECO:0000313" key="1">
    <source>
        <dbReference type="EMBL" id="BCD99567.1"/>
    </source>
</evidence>
<dbReference type="InterPro" id="IPR011447">
    <property type="entry name" value="DUF1552"/>
</dbReference>
<name>A0AAN1WL79_9GAMM</name>
<sequence length="467" mass="50670">MKMNKKIFGLTPSEAVRHDSRLKHSMAEGIRDKKAFLANEEKSSIERKKFVDKDRRRFLDLIGKAGVSLQTLKASSLVAGAFASRNALAAEDFMNKNVVFVYVSQGAPGDQWLPDAPNATRAASDTYRDHGVSDLMAFRHVNVEVNGHASGRQALGDPQLQFHLHKPTVDMRIAEVIGGTTPYGMMYLGANALMGMNQFGEPKELLMISDAGIPVDGPQAALNQFFNSAPAIKNDNGPKQLIALQERAVNALKSKLGAEEYSRIQSHLDALTSLESRIVSKDEEEPFNLGACNQQGINLFQETLNQGYGQADVIASAFACGLTKVAVLQVGDNKAHYTMPGFFDREVHGDGSHSGNYHDFISCCRGHQTVPAYMLKKLKDTIGADGKPLIDNTVFVVTNCMGDGREHTPFASPWGMATRMPGFQNGFSRGDGGNCRDFISAIPVGMGLPEGMYTNLGGDPSRANILA</sequence>
<dbReference type="RefSeq" id="WP_236984834.1">
    <property type="nucleotide sequence ID" value="NZ_AP023086.1"/>
</dbReference>
<evidence type="ECO:0000313" key="2">
    <source>
        <dbReference type="Proteomes" id="UP001320119"/>
    </source>
</evidence>
<evidence type="ECO:0008006" key="3">
    <source>
        <dbReference type="Google" id="ProtNLM"/>
    </source>
</evidence>
<dbReference type="Pfam" id="PF07586">
    <property type="entry name" value="HXXSHH"/>
    <property type="match status" value="1"/>
</dbReference>
<reference evidence="1 2" key="1">
    <citation type="journal article" date="2022" name="IScience">
        <title>An ultrasensitive nanofiber-based assay for enzymatic hydrolysis and deep-sea microbial degradation of cellulose.</title>
        <authorList>
            <person name="Tsudome M."/>
            <person name="Tachioka M."/>
            <person name="Miyazaki M."/>
            <person name="Uchimura K."/>
            <person name="Tsuda M."/>
            <person name="Takaki Y."/>
            <person name="Deguchi S."/>
        </authorList>
    </citation>
    <scope>NUCLEOTIDE SEQUENCE [LARGE SCALE GENOMIC DNA]</scope>
    <source>
        <strain evidence="1 2">GE09</strain>
    </source>
</reference>
<accession>A0AAN1WL79</accession>
<gene>
    <name evidence="1" type="ORF">MARGE09_P3769</name>
</gene>
<protein>
    <recommendedName>
        <fullName evidence="3">DUF1552 domain-containing protein</fullName>
    </recommendedName>
</protein>
<dbReference type="EMBL" id="AP023086">
    <property type="protein sequence ID" value="BCD99567.1"/>
    <property type="molecule type" value="Genomic_DNA"/>
</dbReference>